<dbReference type="Proteomes" id="UP000027361">
    <property type="component" value="Unassembled WGS sequence"/>
</dbReference>
<evidence type="ECO:0000313" key="3">
    <source>
        <dbReference type="Proteomes" id="UP000027361"/>
    </source>
</evidence>
<feature type="region of interest" description="Disordered" evidence="1">
    <location>
        <begin position="47"/>
        <end position="66"/>
    </location>
</feature>
<comment type="caution">
    <text evidence="2">The sequence shown here is derived from an EMBL/GenBank/DDBJ whole genome shotgun (WGS) entry which is preliminary data.</text>
</comment>
<dbReference type="RefSeq" id="XP_013240196.1">
    <property type="nucleotide sequence ID" value="XM_013384742.1"/>
</dbReference>
<keyword evidence="3" id="KW-1185">Reference proteome</keyword>
<dbReference type="InParanoid" id="A0A066VEA5"/>
<evidence type="ECO:0000256" key="1">
    <source>
        <dbReference type="SAM" id="MobiDB-lite"/>
    </source>
</evidence>
<proteinExistence type="predicted"/>
<dbReference type="HOGENOM" id="CLU_987596_0_0_1"/>
<sequence length="282" mass="29072">MASEGASDFHMLSLPAHQGHGGMEQNGQADGDGHAGTPASVVAAACTTKPAQRQQQEPGHVEDAEPRMISMLAANDTGRPKFRSSRAELSGCGAAVPVTACSYKLEKLRRAMLQVDEQLVKLGATRLEEYIEKYGSSSGAGEDIGEGSGRNGASTATVDQSPNGAAGGSTKKRKAALVDSSRGISTLTPANAQSLGDLEEGELRAQPTAAAAATSASSTAGLVAAGQLAASVPSTSKKRKTKHFHLIATKSYVSQLYEYLQGSAESLVAVEWGSSSYYIGDV</sequence>
<dbReference type="GeneID" id="25267530"/>
<accession>A0A066VEA5</accession>
<dbReference type="AlphaFoldDB" id="A0A066VEA5"/>
<protein>
    <submittedName>
        <fullName evidence="2">Uncharacterized protein</fullName>
    </submittedName>
</protein>
<name>A0A066VEA5_TILAU</name>
<organism evidence="2 3">
    <name type="scientific">Tilletiaria anomala (strain ATCC 24038 / CBS 436.72 / UBC 951)</name>
    <dbReference type="NCBI Taxonomy" id="1037660"/>
    <lineage>
        <taxon>Eukaryota</taxon>
        <taxon>Fungi</taxon>
        <taxon>Dikarya</taxon>
        <taxon>Basidiomycota</taxon>
        <taxon>Ustilaginomycotina</taxon>
        <taxon>Exobasidiomycetes</taxon>
        <taxon>Georgefischeriales</taxon>
        <taxon>Tilletiariaceae</taxon>
        <taxon>Tilletiaria</taxon>
    </lineage>
</organism>
<gene>
    <name evidence="2" type="ORF">K437DRAFT_48131</name>
</gene>
<feature type="region of interest" description="Disordered" evidence="1">
    <location>
        <begin position="1"/>
        <end position="41"/>
    </location>
</feature>
<evidence type="ECO:0000313" key="2">
    <source>
        <dbReference type="EMBL" id="KDN36885.1"/>
    </source>
</evidence>
<dbReference type="EMBL" id="JMSN01000154">
    <property type="protein sequence ID" value="KDN36885.1"/>
    <property type="molecule type" value="Genomic_DNA"/>
</dbReference>
<reference evidence="2 3" key="1">
    <citation type="submission" date="2014-05" db="EMBL/GenBank/DDBJ databases">
        <title>Draft genome sequence of a rare smut relative, Tilletiaria anomala UBC 951.</title>
        <authorList>
            <consortium name="DOE Joint Genome Institute"/>
            <person name="Toome M."/>
            <person name="Kuo A."/>
            <person name="Henrissat B."/>
            <person name="Lipzen A."/>
            <person name="Tritt A."/>
            <person name="Yoshinaga Y."/>
            <person name="Zane M."/>
            <person name="Barry K."/>
            <person name="Grigoriev I.V."/>
            <person name="Spatafora J.W."/>
            <person name="Aimea M.C."/>
        </authorList>
    </citation>
    <scope>NUCLEOTIDE SEQUENCE [LARGE SCALE GENOMIC DNA]</scope>
    <source>
        <strain evidence="2 3">UBC 951</strain>
    </source>
</reference>
<feature type="region of interest" description="Disordered" evidence="1">
    <location>
        <begin position="135"/>
        <end position="174"/>
    </location>
</feature>
<feature type="compositionally biased region" description="Polar residues" evidence="1">
    <location>
        <begin position="151"/>
        <end position="163"/>
    </location>
</feature>